<sequence length="67" mass="7391">MDEEKAVTVTEKKSLSRADSEALLQKCLELNEGDKTKCKDKVEALRSSSPTKPSRPLRLRSGSLSDV</sequence>
<protein>
    <submittedName>
        <fullName evidence="2">Uncharacterized protein</fullName>
    </submittedName>
</protein>
<dbReference type="PANTHER" id="PTHR36856:SF2">
    <property type="match status" value="1"/>
</dbReference>
<reference evidence="2" key="1">
    <citation type="submission" date="2019-09" db="EMBL/GenBank/DDBJ databases">
        <title>Draft genome information of white flower Hibiscus syriacus.</title>
        <authorList>
            <person name="Kim Y.-M."/>
        </authorList>
    </citation>
    <scope>NUCLEOTIDE SEQUENCE [LARGE SCALE GENOMIC DNA]</scope>
    <source>
        <strain evidence="2">YM2019G1</strain>
    </source>
</reference>
<dbReference type="EMBL" id="VEPZ02001375">
    <property type="protein sequence ID" value="KAE8676661.1"/>
    <property type="molecule type" value="Genomic_DNA"/>
</dbReference>
<evidence type="ECO:0000256" key="1">
    <source>
        <dbReference type="SAM" id="MobiDB-lite"/>
    </source>
</evidence>
<evidence type="ECO:0000313" key="3">
    <source>
        <dbReference type="Proteomes" id="UP000436088"/>
    </source>
</evidence>
<accession>A0A6A2XK73</accession>
<dbReference type="AlphaFoldDB" id="A0A6A2XK73"/>
<name>A0A6A2XK73_HIBSY</name>
<feature type="region of interest" description="Disordered" evidence="1">
    <location>
        <begin position="42"/>
        <end position="67"/>
    </location>
</feature>
<evidence type="ECO:0000313" key="2">
    <source>
        <dbReference type="EMBL" id="KAE8676661.1"/>
    </source>
</evidence>
<organism evidence="2 3">
    <name type="scientific">Hibiscus syriacus</name>
    <name type="common">Rose of Sharon</name>
    <dbReference type="NCBI Taxonomy" id="106335"/>
    <lineage>
        <taxon>Eukaryota</taxon>
        <taxon>Viridiplantae</taxon>
        <taxon>Streptophyta</taxon>
        <taxon>Embryophyta</taxon>
        <taxon>Tracheophyta</taxon>
        <taxon>Spermatophyta</taxon>
        <taxon>Magnoliopsida</taxon>
        <taxon>eudicotyledons</taxon>
        <taxon>Gunneridae</taxon>
        <taxon>Pentapetalae</taxon>
        <taxon>rosids</taxon>
        <taxon>malvids</taxon>
        <taxon>Malvales</taxon>
        <taxon>Malvaceae</taxon>
        <taxon>Malvoideae</taxon>
        <taxon>Hibiscus</taxon>
    </lineage>
</organism>
<gene>
    <name evidence="2" type="ORF">F3Y22_tig00111582pilonHSYRG00419</name>
</gene>
<keyword evidence="3" id="KW-1185">Reference proteome</keyword>
<dbReference type="Proteomes" id="UP000436088">
    <property type="component" value="Unassembled WGS sequence"/>
</dbReference>
<proteinExistence type="predicted"/>
<dbReference type="PANTHER" id="PTHR36856">
    <property type="entry name" value="OS07G0175200 PROTEIN"/>
    <property type="match status" value="1"/>
</dbReference>
<feature type="compositionally biased region" description="Low complexity" evidence="1">
    <location>
        <begin position="54"/>
        <end position="67"/>
    </location>
</feature>
<comment type="caution">
    <text evidence="2">The sequence shown here is derived from an EMBL/GenBank/DDBJ whole genome shotgun (WGS) entry which is preliminary data.</text>
</comment>